<dbReference type="EMBL" id="CP006720">
    <property type="protein sequence ID" value="AHI57806.1"/>
    <property type="molecule type" value="Genomic_DNA"/>
</dbReference>
<evidence type="ECO:0000313" key="2">
    <source>
        <dbReference type="Proteomes" id="UP000019260"/>
    </source>
</evidence>
<proteinExistence type="predicted"/>
<dbReference type="AlphaFoldDB" id="W0GP30"/>
<dbReference type="STRING" id="838561.P344_02295"/>
<dbReference type="Proteomes" id="UP000019260">
    <property type="component" value="Chromosome"/>
</dbReference>
<gene>
    <name evidence="1" type="ORF">P344_02295</name>
</gene>
<evidence type="ECO:0000313" key="1">
    <source>
        <dbReference type="EMBL" id="AHI57806.1"/>
    </source>
</evidence>
<dbReference type="HOGENOM" id="CLU_2738015_0_0_14"/>
<dbReference type="KEGG" id="smia:P344_02295"/>
<organism evidence="1 2">
    <name type="scientific">Spiroplasma mirum ATCC 29335</name>
    <dbReference type="NCBI Taxonomy" id="838561"/>
    <lineage>
        <taxon>Bacteria</taxon>
        <taxon>Bacillati</taxon>
        <taxon>Mycoplasmatota</taxon>
        <taxon>Mollicutes</taxon>
        <taxon>Entomoplasmatales</taxon>
        <taxon>Spiroplasmataceae</taxon>
        <taxon>Spiroplasma</taxon>
    </lineage>
</organism>
<accession>W0GP30</accession>
<reference evidence="1 2" key="1">
    <citation type="submission" date="2013-09" db="EMBL/GenBank/DDBJ databases">
        <title>Complete genome sequence of Spiroplasma mirum suckling mouse cataract agent.</title>
        <authorList>
            <person name="Landry C.A."/>
            <person name="Bastian F.O."/>
            <person name="Thune R.L."/>
        </authorList>
    </citation>
    <scope>NUCLEOTIDE SEQUENCE [LARGE SCALE GENOMIC DNA]</scope>
    <source>
        <strain evidence="1 2">SMCA</strain>
    </source>
</reference>
<name>W0GP30_9MOLU</name>
<sequence>MQQNLMVITSYKGNGTVLGLFYSKDKQVNELTGVGFVLFDQTVFFALVGEPTFWLWKTNCEVERNYGVWFK</sequence>
<protein>
    <submittedName>
        <fullName evidence="1">Uncharacterized protein</fullName>
    </submittedName>
</protein>
<keyword evidence="2" id="KW-1185">Reference proteome</keyword>
<dbReference type="KEGG" id="smir:SMM_0385"/>
<dbReference type="PATRIC" id="fig|838561.3.peg.440"/>